<dbReference type="EMBL" id="JACIEZ010000006">
    <property type="protein sequence ID" value="MBB4065962.1"/>
    <property type="molecule type" value="Genomic_DNA"/>
</dbReference>
<dbReference type="PANTHER" id="PTHR45138">
    <property type="entry name" value="REGULATORY COMPONENTS OF SENSORY TRANSDUCTION SYSTEM"/>
    <property type="match status" value="1"/>
</dbReference>
<evidence type="ECO:0000313" key="5">
    <source>
        <dbReference type="Proteomes" id="UP000528286"/>
    </source>
</evidence>
<dbReference type="Pfam" id="PF21118">
    <property type="entry name" value="DosC_2nd"/>
    <property type="match status" value="1"/>
</dbReference>
<dbReference type="InterPro" id="IPR050469">
    <property type="entry name" value="Diguanylate_Cyclase"/>
</dbReference>
<evidence type="ECO:0000259" key="3">
    <source>
        <dbReference type="PROSITE" id="PS50887"/>
    </source>
</evidence>
<protein>
    <recommendedName>
        <fullName evidence="1">diguanylate cyclase</fullName>
        <ecNumber evidence="1">2.7.7.65</ecNumber>
    </recommendedName>
</protein>
<dbReference type="InterPro" id="IPR048442">
    <property type="entry name" value="DosC_2nd"/>
</dbReference>
<dbReference type="Pfam" id="PF00990">
    <property type="entry name" value="GGDEF"/>
    <property type="match status" value="1"/>
</dbReference>
<dbReference type="Gene3D" id="3.30.70.270">
    <property type="match status" value="1"/>
</dbReference>
<keyword evidence="5" id="KW-1185">Reference proteome</keyword>
<evidence type="ECO:0000313" key="4">
    <source>
        <dbReference type="EMBL" id="MBB4065962.1"/>
    </source>
</evidence>
<dbReference type="FunFam" id="3.30.70.270:FF:000001">
    <property type="entry name" value="Diguanylate cyclase domain protein"/>
    <property type="match status" value="1"/>
</dbReference>
<dbReference type="InterPro" id="IPR000160">
    <property type="entry name" value="GGDEF_dom"/>
</dbReference>
<reference evidence="4 5" key="1">
    <citation type="submission" date="2020-08" db="EMBL/GenBank/DDBJ databases">
        <title>Genomic Encyclopedia of Type Strains, Phase IV (KMG-IV): sequencing the most valuable type-strain genomes for metagenomic binning, comparative biology and taxonomic classification.</title>
        <authorList>
            <person name="Goeker M."/>
        </authorList>
    </citation>
    <scope>NUCLEOTIDE SEQUENCE [LARGE SCALE GENOMIC DNA]</scope>
    <source>
        <strain evidence="4 5">DSM 29853</strain>
    </source>
</reference>
<dbReference type="GO" id="GO:0052621">
    <property type="term" value="F:diguanylate cyclase activity"/>
    <property type="evidence" value="ECO:0007669"/>
    <property type="project" value="UniProtKB-EC"/>
</dbReference>
<dbReference type="InterPro" id="IPR043128">
    <property type="entry name" value="Rev_trsase/Diguanyl_cyclase"/>
</dbReference>
<evidence type="ECO:0000256" key="1">
    <source>
        <dbReference type="ARBA" id="ARBA00012528"/>
    </source>
</evidence>
<dbReference type="AlphaFoldDB" id="A0A7W6NM29"/>
<dbReference type="SMART" id="SM00267">
    <property type="entry name" value="GGDEF"/>
    <property type="match status" value="1"/>
</dbReference>
<dbReference type="RefSeq" id="WP_246365574.1">
    <property type="nucleotide sequence ID" value="NZ_JACIEZ010000006.1"/>
</dbReference>
<dbReference type="GO" id="GO:0005886">
    <property type="term" value="C:plasma membrane"/>
    <property type="evidence" value="ECO:0007669"/>
    <property type="project" value="TreeGrafter"/>
</dbReference>
<dbReference type="Proteomes" id="UP000528286">
    <property type="component" value="Unassembled WGS sequence"/>
</dbReference>
<proteinExistence type="predicted"/>
<dbReference type="GO" id="GO:0043709">
    <property type="term" value="P:cell adhesion involved in single-species biofilm formation"/>
    <property type="evidence" value="ECO:0007669"/>
    <property type="project" value="TreeGrafter"/>
</dbReference>
<dbReference type="NCBIfam" id="TIGR00254">
    <property type="entry name" value="GGDEF"/>
    <property type="match status" value="1"/>
</dbReference>
<comment type="caution">
    <text evidence="4">The sequence shown here is derived from an EMBL/GenBank/DDBJ whole genome shotgun (WGS) entry which is preliminary data.</text>
</comment>
<dbReference type="EC" id="2.7.7.65" evidence="1"/>
<dbReference type="CDD" id="cd01949">
    <property type="entry name" value="GGDEF"/>
    <property type="match status" value="1"/>
</dbReference>
<dbReference type="PROSITE" id="PS50887">
    <property type="entry name" value="GGDEF"/>
    <property type="match status" value="1"/>
</dbReference>
<feature type="domain" description="GGDEF" evidence="3">
    <location>
        <begin position="174"/>
        <end position="307"/>
    </location>
</feature>
<dbReference type="PANTHER" id="PTHR45138:SF9">
    <property type="entry name" value="DIGUANYLATE CYCLASE DGCM-RELATED"/>
    <property type="match status" value="1"/>
</dbReference>
<sequence>MSAAFVQKSGQRARADEAYRLFALGQDVSAEREGQRAALMEWSHTVLFDILANGTGDNCKPLSQSPFGLWVRHRAGILFEGTGALETIRSAMRDIDDFILPGLNPEAAVGPEGASHFIGELRRRIDEIKFLLNDLFQTASAAENGHDPLTRTLNRRFLPSILGRELALAASNDVPFSVLMLDVDHFKSVNDRYGHSSGDAVLQQVADLLLGAVRPADFVFRFGGEEFLIALVETKLGRALEVAESIRRICEAHVFRLPGQEDIHVTVSAGAAQFEGHPDYTYLINAADEALYRAKNAGRNRVEAARG</sequence>
<dbReference type="GO" id="GO:1902201">
    <property type="term" value="P:negative regulation of bacterial-type flagellum-dependent cell motility"/>
    <property type="evidence" value="ECO:0007669"/>
    <property type="project" value="TreeGrafter"/>
</dbReference>
<name>A0A7W6NM29_9HYPH</name>
<evidence type="ECO:0000256" key="2">
    <source>
        <dbReference type="ARBA" id="ARBA00034247"/>
    </source>
</evidence>
<accession>A0A7W6NM29</accession>
<organism evidence="4 5">
    <name type="scientific">Gellertiella hungarica</name>
    <dbReference type="NCBI Taxonomy" id="1572859"/>
    <lineage>
        <taxon>Bacteria</taxon>
        <taxon>Pseudomonadati</taxon>
        <taxon>Pseudomonadota</taxon>
        <taxon>Alphaproteobacteria</taxon>
        <taxon>Hyphomicrobiales</taxon>
        <taxon>Rhizobiaceae</taxon>
        <taxon>Gellertiella</taxon>
    </lineage>
</organism>
<dbReference type="SUPFAM" id="SSF55073">
    <property type="entry name" value="Nucleotide cyclase"/>
    <property type="match status" value="1"/>
</dbReference>
<dbReference type="InterPro" id="IPR029787">
    <property type="entry name" value="Nucleotide_cyclase"/>
</dbReference>
<comment type="catalytic activity">
    <reaction evidence="2">
        <text>2 GTP = 3',3'-c-di-GMP + 2 diphosphate</text>
        <dbReference type="Rhea" id="RHEA:24898"/>
        <dbReference type="ChEBI" id="CHEBI:33019"/>
        <dbReference type="ChEBI" id="CHEBI:37565"/>
        <dbReference type="ChEBI" id="CHEBI:58805"/>
        <dbReference type="EC" id="2.7.7.65"/>
    </reaction>
</comment>
<gene>
    <name evidence="4" type="ORF">GGR23_003170</name>
</gene>